<organism evidence="3 4">
    <name type="scientific">Jatropha curcas</name>
    <name type="common">Barbados nut</name>
    <dbReference type="NCBI Taxonomy" id="180498"/>
    <lineage>
        <taxon>Eukaryota</taxon>
        <taxon>Viridiplantae</taxon>
        <taxon>Streptophyta</taxon>
        <taxon>Embryophyta</taxon>
        <taxon>Tracheophyta</taxon>
        <taxon>Spermatophyta</taxon>
        <taxon>Magnoliopsida</taxon>
        <taxon>eudicotyledons</taxon>
        <taxon>Gunneridae</taxon>
        <taxon>Pentapetalae</taxon>
        <taxon>rosids</taxon>
        <taxon>fabids</taxon>
        <taxon>Malpighiales</taxon>
        <taxon>Euphorbiaceae</taxon>
        <taxon>Crotonoideae</taxon>
        <taxon>Jatropheae</taxon>
        <taxon>Jatropha</taxon>
    </lineage>
</organism>
<evidence type="ECO:0000313" key="3">
    <source>
        <dbReference type="EMBL" id="KDP33880.1"/>
    </source>
</evidence>
<reference evidence="3 4" key="1">
    <citation type="journal article" date="2014" name="PLoS ONE">
        <title>Global Analysis of Gene Expression Profiles in Physic Nut (Jatropha curcas L.) Seedlings Exposed to Salt Stress.</title>
        <authorList>
            <person name="Zhang L."/>
            <person name="Zhang C."/>
            <person name="Wu P."/>
            <person name="Chen Y."/>
            <person name="Li M."/>
            <person name="Jiang H."/>
            <person name="Wu G."/>
        </authorList>
    </citation>
    <scope>NUCLEOTIDE SEQUENCE [LARGE SCALE GENOMIC DNA]</scope>
    <source>
        <strain evidence="4">cv. GZQX0401</strain>
        <tissue evidence="3">Young leaves</tissue>
    </source>
</reference>
<feature type="region of interest" description="Disordered" evidence="1">
    <location>
        <begin position="265"/>
        <end position="291"/>
    </location>
</feature>
<dbReference type="InterPro" id="IPR039614">
    <property type="entry name" value="PMI1-like"/>
</dbReference>
<dbReference type="Pfam" id="PF10358">
    <property type="entry name" value="NT-C2"/>
    <property type="match status" value="1"/>
</dbReference>
<dbReference type="InterPro" id="IPR019448">
    <property type="entry name" value="NT-C2"/>
</dbReference>
<protein>
    <recommendedName>
        <fullName evidence="2">C2 NT-type domain-containing protein</fullName>
    </recommendedName>
</protein>
<gene>
    <name evidence="3" type="ORF">JCGZ_07451</name>
</gene>
<accession>A0A067KNL5</accession>
<name>A0A067KNL5_JATCU</name>
<dbReference type="Pfam" id="PF21745">
    <property type="entry name" value="PMI1_PMIR1-2_C"/>
    <property type="match status" value="1"/>
</dbReference>
<dbReference type="EMBL" id="KK914539">
    <property type="protein sequence ID" value="KDP33880.1"/>
    <property type="molecule type" value="Genomic_DNA"/>
</dbReference>
<dbReference type="AlphaFoldDB" id="A0A067KNL5"/>
<evidence type="ECO:0000313" key="4">
    <source>
        <dbReference type="Proteomes" id="UP000027138"/>
    </source>
</evidence>
<dbReference type="PROSITE" id="PS51840">
    <property type="entry name" value="C2_NT"/>
    <property type="match status" value="1"/>
</dbReference>
<feature type="compositionally biased region" description="Polar residues" evidence="1">
    <location>
        <begin position="37"/>
        <end position="58"/>
    </location>
</feature>
<feature type="region of interest" description="Disordered" evidence="1">
    <location>
        <begin position="771"/>
        <end position="794"/>
    </location>
</feature>
<dbReference type="PANTHER" id="PTHR33414:SF1">
    <property type="entry name" value="PROTEIN PLASTID MOVEMENT IMPAIRED 1-RELATED 1"/>
    <property type="match status" value="1"/>
</dbReference>
<dbReference type="OrthoDB" id="2019483at2759"/>
<dbReference type="Proteomes" id="UP000027138">
    <property type="component" value="Unassembled WGS sequence"/>
</dbReference>
<proteinExistence type="predicted"/>
<sequence length="1114" mass="122688">MSKAEVRKKIGENSGNAKLLSEIESISKALYLDKNPSRNSISAPSNRSKPTGKSQLLDSKSKIKYGNESSSQKDKKSIWNWKPLKALSNVRNRKFNCCFSLQVHSIEGFPLSFENLSVCVHWKRRDGELVTRPVKVLEGVAEFEEKLTHTCLVYGSRSGPHHSAKYEAKHFLLYASAIGVQELDLGKHRVDLTRLLPLTLEELEEEKSSGKWTTSFKLSGGAKGATMNVSFGYTVVGDSSVPLGNNQNVPELFNLKQTAVKTAKPIPRFGQGDGKSPLRRSGSLPGALNQQRYVSTRPVEDVKDLHEVLATSKSELISPVLMLYQNFDEEKLDSSYATKPELDMFTEHLEPIKSDFCPESKSNEEKVENGCEDAAFSVIEQGMEQEQEKPVELTVKDDDVSSAEDKTGSSFLIGSEEDDKLHVDDVGMHSHRDELVVHDCTSKEDEMCSKESVMKALEAALISVTNLETEAFDSPEEQENCMEVKTGYETNRSETSVNLDDVTDSVANEFLDLLGIDHSPFGLSSESEPESPRERLLRQFEKDALAGGYSLFDLGVDSEDQMGCDYSTLTVPEWGNLSDDFELSSVIQAAEEEHQMEAQAEIGKRRAKMLEDLETEALMREWGLNDKAFQYSPKNSGCFGSPIELPHEEPLELPSLGEGLGPFLQTKNGGFLRSMNPSLFRNAKSGGNLIMQVSSPVVVPAEMGSGVTDILQQLASVGIEKLSMQANKLMPLEDITGKTMQQVAWESVASLEGPERQSSLEHAFEFGQDISGRQKNVKERSSAPRSNEFKSSTNDNYMGSEYVSLENLAPLAMDKIEALSFEGLRIQSGMSDEDPTLSIGARSTGETSAFQGKGINVSGSLGLEGAAGLQLMDIKESGDDIDGLMGLSLTLDEWMRLDSGDIGAEDQISERTSKILAAHHASSLEMIRGGSRGERRHGRGSGRKCGLLGNNFTVALMVQLRDPLRDYEPVGTPMLALIQVERVFVPPKPKIYCKVSELSNDKEDDDESELVVKEKVKEEKIGDTASEEERIPQFSITEVRVAGLKTEPEPGKKKLWGTAAQEQSGSRWLLANGMGKNNKQLFTKSKAASNRTATSLTTKLQRGDKLWSISSRAK</sequence>
<feature type="domain" description="C2 NT-type" evidence="2">
    <location>
        <begin position="87"/>
        <end position="235"/>
    </location>
</feature>
<feature type="region of interest" description="Disordered" evidence="1">
    <location>
        <begin position="35"/>
        <end position="69"/>
    </location>
</feature>
<dbReference type="InterPro" id="IPR048972">
    <property type="entry name" value="PMI1_PMIR1-2_C"/>
</dbReference>
<dbReference type="PANTHER" id="PTHR33414">
    <property type="entry name" value="PROTEIN PLASTID MOVEMENT IMPAIRED 1-RELATED 1"/>
    <property type="match status" value="1"/>
</dbReference>
<evidence type="ECO:0000259" key="2">
    <source>
        <dbReference type="PROSITE" id="PS51840"/>
    </source>
</evidence>
<dbReference type="STRING" id="180498.A0A067KNL5"/>
<keyword evidence="4" id="KW-1185">Reference proteome</keyword>
<evidence type="ECO:0000256" key="1">
    <source>
        <dbReference type="SAM" id="MobiDB-lite"/>
    </source>
</evidence>
<feature type="compositionally biased region" description="Polar residues" evidence="1">
    <location>
        <begin position="783"/>
        <end position="794"/>
    </location>
</feature>